<organism evidence="2">
    <name type="scientific">Sesamum latifolium</name>
    <dbReference type="NCBI Taxonomy" id="2727402"/>
    <lineage>
        <taxon>Eukaryota</taxon>
        <taxon>Viridiplantae</taxon>
        <taxon>Streptophyta</taxon>
        <taxon>Embryophyta</taxon>
        <taxon>Tracheophyta</taxon>
        <taxon>Spermatophyta</taxon>
        <taxon>Magnoliopsida</taxon>
        <taxon>eudicotyledons</taxon>
        <taxon>Gunneridae</taxon>
        <taxon>Pentapetalae</taxon>
        <taxon>asterids</taxon>
        <taxon>lamiids</taxon>
        <taxon>Lamiales</taxon>
        <taxon>Pedaliaceae</taxon>
        <taxon>Sesamum</taxon>
    </lineage>
</organism>
<dbReference type="Pfam" id="PF00078">
    <property type="entry name" value="RVT_1"/>
    <property type="match status" value="1"/>
</dbReference>
<proteinExistence type="predicted"/>
<dbReference type="PANTHER" id="PTHR46890:SF48">
    <property type="entry name" value="RNA-DIRECTED DNA POLYMERASE"/>
    <property type="match status" value="1"/>
</dbReference>
<name>A0AAW2XAY5_9LAMI</name>
<dbReference type="SUPFAM" id="SSF56672">
    <property type="entry name" value="DNA/RNA polymerases"/>
    <property type="match status" value="1"/>
</dbReference>
<reference evidence="2" key="2">
    <citation type="journal article" date="2024" name="Plant">
        <title>Genomic evolution and insights into agronomic trait innovations of Sesamum species.</title>
        <authorList>
            <person name="Miao H."/>
            <person name="Wang L."/>
            <person name="Qu L."/>
            <person name="Liu H."/>
            <person name="Sun Y."/>
            <person name="Le M."/>
            <person name="Wang Q."/>
            <person name="Wei S."/>
            <person name="Zheng Y."/>
            <person name="Lin W."/>
            <person name="Duan Y."/>
            <person name="Cao H."/>
            <person name="Xiong S."/>
            <person name="Wang X."/>
            <person name="Wei L."/>
            <person name="Li C."/>
            <person name="Ma Q."/>
            <person name="Ju M."/>
            <person name="Zhao R."/>
            <person name="Li G."/>
            <person name="Mu C."/>
            <person name="Tian Q."/>
            <person name="Mei H."/>
            <person name="Zhang T."/>
            <person name="Gao T."/>
            <person name="Zhang H."/>
        </authorList>
    </citation>
    <scope>NUCLEOTIDE SEQUENCE</scope>
    <source>
        <strain evidence="2">KEN1</strain>
    </source>
</reference>
<accession>A0AAW2XAY5</accession>
<dbReference type="AlphaFoldDB" id="A0AAW2XAY5"/>
<dbReference type="InterPro" id="IPR000477">
    <property type="entry name" value="RT_dom"/>
</dbReference>
<dbReference type="InterPro" id="IPR043502">
    <property type="entry name" value="DNA/RNA_pol_sf"/>
</dbReference>
<evidence type="ECO:0000259" key="1">
    <source>
        <dbReference type="PROSITE" id="PS50878"/>
    </source>
</evidence>
<dbReference type="PANTHER" id="PTHR46890">
    <property type="entry name" value="NON-LTR RETROLELEMENT REVERSE TRANSCRIPTASE-LIKE PROTEIN-RELATED"/>
    <property type="match status" value="1"/>
</dbReference>
<reference evidence="2" key="1">
    <citation type="submission" date="2020-06" db="EMBL/GenBank/DDBJ databases">
        <authorList>
            <person name="Li T."/>
            <person name="Hu X."/>
            <person name="Zhang T."/>
            <person name="Song X."/>
            <person name="Zhang H."/>
            <person name="Dai N."/>
            <person name="Sheng W."/>
            <person name="Hou X."/>
            <person name="Wei L."/>
        </authorList>
    </citation>
    <scope>NUCLEOTIDE SEQUENCE</scope>
    <source>
        <strain evidence="2">KEN1</strain>
        <tissue evidence="2">Leaf</tissue>
    </source>
</reference>
<dbReference type="InterPro" id="IPR052343">
    <property type="entry name" value="Retrotransposon-Effector_Assoc"/>
</dbReference>
<feature type="domain" description="Reverse transcriptase" evidence="1">
    <location>
        <begin position="188"/>
        <end position="383"/>
    </location>
</feature>
<dbReference type="PROSITE" id="PS50878">
    <property type="entry name" value="RT_POL"/>
    <property type="match status" value="1"/>
</dbReference>
<dbReference type="EMBL" id="JACGWN010000005">
    <property type="protein sequence ID" value="KAL0449351.1"/>
    <property type="molecule type" value="Genomic_DNA"/>
</dbReference>
<gene>
    <name evidence="2" type="ORF">Slati_1491500</name>
</gene>
<comment type="caution">
    <text evidence="2">The sequence shown here is derived from an EMBL/GenBank/DDBJ whole genome shotgun (WGS) entry which is preliminary data.</text>
</comment>
<evidence type="ECO:0000313" key="2">
    <source>
        <dbReference type="EMBL" id="KAL0449351.1"/>
    </source>
</evidence>
<protein>
    <recommendedName>
        <fullName evidence="1">Reverse transcriptase domain-containing protein</fullName>
    </recommendedName>
</protein>
<dbReference type="CDD" id="cd01650">
    <property type="entry name" value="RT_nLTR_like"/>
    <property type="match status" value="1"/>
</dbReference>
<sequence length="383" mass="43820">MFAVGWAQWRGTEWGDEAPWIPPTEDEDFIEVKAKGRHRRMASLSRPDRSQSQKGLFRHFQLTIPLRSFRRLFLIVAWWTWDFKKTSTLGLIIDCGRGLTAYYFFSEWIDVCPNTLVRHMPRSGSDHCPLLIQLQPQASTTPSSFRFQNMWCRHPGFMQCVGPDGFNALFYQKCWDIIKDDVFEAVADFLAGAPLPKSFTSTSIILIPKVKTPTSWGEFRPISLCNTTNKILTKLLNDRLKPWLPLLISSNQSGFVPSRLIGDNILLAQDIIHSIGAHRDDWNVALKLDMAKAYDRIDWNFLQTMLARLGFLDLWLRLISHCTQHCWFSVMVNGDVCGFFQSTRGLRQGDPLSPTLFLLAAEYLSRGLNKLFGNDSSLAFMGS</sequence>